<dbReference type="eggNOG" id="ENOG502RHXB">
    <property type="taxonomic scope" value="Eukaryota"/>
</dbReference>
<dbReference type="SMART" id="SM01063">
    <property type="entry name" value="CBM49"/>
    <property type="match status" value="1"/>
</dbReference>
<protein>
    <recommendedName>
        <fullName evidence="2">Carbohydrate binding domain-containing protein</fullName>
    </recommendedName>
</protein>
<dbReference type="AlphaFoldDB" id="F1A0C1"/>
<dbReference type="VEuPathDB" id="AmoebaDB:DICPUDRAFT_83697"/>
<dbReference type="OrthoDB" id="19156at2759"/>
<feature type="chain" id="PRO_5003265530" description="Carbohydrate binding domain-containing protein" evidence="1">
    <location>
        <begin position="20"/>
        <end position="123"/>
    </location>
</feature>
<dbReference type="GeneID" id="10510677"/>
<dbReference type="OMA" id="DIWNIER"/>
<dbReference type="InterPro" id="IPR019028">
    <property type="entry name" value="CBM_49"/>
</dbReference>
<dbReference type="FunCoup" id="F1A0C1">
    <property type="interactions" value="759"/>
</dbReference>
<keyword evidence="1" id="KW-0732">Signal</keyword>
<keyword evidence="4" id="KW-1185">Reference proteome</keyword>
<dbReference type="GO" id="GO:0030198">
    <property type="term" value="P:extracellular matrix organization"/>
    <property type="evidence" value="ECO:0000318"/>
    <property type="project" value="GO_Central"/>
</dbReference>
<evidence type="ECO:0000256" key="1">
    <source>
        <dbReference type="SAM" id="SignalP"/>
    </source>
</evidence>
<dbReference type="PANTHER" id="PTHR33239">
    <property type="entry name" value="CELLULOSE-BINDING DOMAIN-CONTAINING PROTEIN-RELATED"/>
    <property type="match status" value="1"/>
</dbReference>
<sequence length="123" mass="13567">MKFVQLLCALLLCLAVVSANVSPRDVSLTQESIGSWKQGKDIISQYSVTINNHTNKVITSIHIGTDHSLTLRLPSDIWNIERLSNGDLTLAKGQTIAAHSSTTFYFILKGTHRANLVVKSVQY</sequence>
<feature type="signal peptide" evidence="1">
    <location>
        <begin position="1"/>
        <end position="19"/>
    </location>
</feature>
<dbReference type="PANTHER" id="PTHR33239:SF14">
    <property type="entry name" value="CARBOHYDRATE BINDING DOMAIN-CONTAINING PROTEIN"/>
    <property type="match status" value="1"/>
</dbReference>
<dbReference type="RefSeq" id="XP_003293115.1">
    <property type="nucleotide sequence ID" value="XM_003293067.1"/>
</dbReference>
<dbReference type="GO" id="GO:0031012">
    <property type="term" value="C:extracellular matrix"/>
    <property type="evidence" value="ECO:0000318"/>
    <property type="project" value="GO_Central"/>
</dbReference>
<gene>
    <name evidence="3" type="ORF">DICPUDRAFT_83697</name>
</gene>
<dbReference type="GO" id="GO:0030246">
    <property type="term" value="F:carbohydrate binding"/>
    <property type="evidence" value="ECO:0007669"/>
    <property type="project" value="InterPro"/>
</dbReference>
<accession>F1A0C1</accession>
<feature type="domain" description="Carbohydrate binding" evidence="2">
    <location>
        <begin position="26"/>
        <end position="111"/>
    </location>
</feature>
<evidence type="ECO:0000259" key="2">
    <source>
        <dbReference type="SMART" id="SM01063"/>
    </source>
</evidence>
<dbReference type="GO" id="GO:0005201">
    <property type="term" value="F:extracellular matrix structural constituent"/>
    <property type="evidence" value="ECO:0000318"/>
    <property type="project" value="GO_Central"/>
</dbReference>
<evidence type="ECO:0000313" key="4">
    <source>
        <dbReference type="Proteomes" id="UP000001064"/>
    </source>
</evidence>
<dbReference type="InParanoid" id="F1A0C1"/>
<dbReference type="EMBL" id="GL871336">
    <property type="protein sequence ID" value="EGC30345.1"/>
    <property type="molecule type" value="Genomic_DNA"/>
</dbReference>
<dbReference type="KEGG" id="dpp:DICPUDRAFT_83697"/>
<proteinExistence type="predicted"/>
<dbReference type="InterPro" id="IPR052879">
    <property type="entry name" value="Dd_Spore_Germination_Stalk"/>
</dbReference>
<evidence type="ECO:0000313" key="3">
    <source>
        <dbReference type="EMBL" id="EGC30345.1"/>
    </source>
</evidence>
<name>F1A0C1_DICPU</name>
<dbReference type="Proteomes" id="UP000001064">
    <property type="component" value="Unassembled WGS sequence"/>
</dbReference>
<dbReference type="Pfam" id="PF09478">
    <property type="entry name" value="CBM49"/>
    <property type="match status" value="1"/>
</dbReference>
<reference evidence="4" key="1">
    <citation type="journal article" date="2011" name="Genome Biol.">
        <title>Comparative genomics of the social amoebae Dictyostelium discoideum and Dictyostelium purpureum.</title>
        <authorList>
            <consortium name="US DOE Joint Genome Institute (JGI-PGF)"/>
            <person name="Sucgang R."/>
            <person name="Kuo A."/>
            <person name="Tian X."/>
            <person name="Salerno W."/>
            <person name="Parikh A."/>
            <person name="Feasley C.L."/>
            <person name="Dalin E."/>
            <person name="Tu H."/>
            <person name="Huang E."/>
            <person name="Barry K."/>
            <person name="Lindquist E."/>
            <person name="Shapiro H."/>
            <person name="Bruce D."/>
            <person name="Schmutz J."/>
            <person name="Salamov A."/>
            <person name="Fey P."/>
            <person name="Gaudet P."/>
            <person name="Anjard C."/>
            <person name="Babu M.M."/>
            <person name="Basu S."/>
            <person name="Bushmanova Y."/>
            <person name="van der Wel H."/>
            <person name="Katoh-Kurasawa M."/>
            <person name="Dinh C."/>
            <person name="Coutinho P.M."/>
            <person name="Saito T."/>
            <person name="Elias M."/>
            <person name="Schaap P."/>
            <person name="Kay R.R."/>
            <person name="Henrissat B."/>
            <person name="Eichinger L."/>
            <person name="Rivero F."/>
            <person name="Putnam N.H."/>
            <person name="West C.M."/>
            <person name="Loomis W.F."/>
            <person name="Chisholm R.L."/>
            <person name="Shaulsky G."/>
            <person name="Strassmann J.E."/>
            <person name="Queller D.C."/>
            <person name="Kuspa A."/>
            <person name="Grigoriev I.V."/>
        </authorList>
    </citation>
    <scope>NUCLEOTIDE SEQUENCE [LARGE SCALE GENOMIC DNA]</scope>
    <source>
        <strain evidence="4">QSDP1</strain>
    </source>
</reference>
<organism evidence="3 4">
    <name type="scientific">Dictyostelium purpureum</name>
    <name type="common">Slime mold</name>
    <dbReference type="NCBI Taxonomy" id="5786"/>
    <lineage>
        <taxon>Eukaryota</taxon>
        <taxon>Amoebozoa</taxon>
        <taxon>Evosea</taxon>
        <taxon>Eumycetozoa</taxon>
        <taxon>Dictyostelia</taxon>
        <taxon>Dictyosteliales</taxon>
        <taxon>Dictyosteliaceae</taxon>
        <taxon>Dictyostelium</taxon>
    </lineage>
</organism>